<accession>A0ABV3A1P2</accession>
<dbReference type="Gene3D" id="3.40.190.120">
    <property type="entry name" value="Osmoprotection protein (prox), domain 2"/>
    <property type="match status" value="1"/>
</dbReference>
<evidence type="ECO:0000259" key="2">
    <source>
        <dbReference type="Pfam" id="PF04069"/>
    </source>
</evidence>
<comment type="caution">
    <text evidence="3">The sequence shown here is derived from an EMBL/GenBank/DDBJ whole genome shotgun (WGS) entry which is preliminary data.</text>
</comment>
<keyword evidence="1" id="KW-0732">Signal</keyword>
<dbReference type="SUPFAM" id="SSF53850">
    <property type="entry name" value="Periplasmic binding protein-like II"/>
    <property type="match status" value="1"/>
</dbReference>
<organism evidence="3 4">
    <name type="scientific">Streptomyces sp. 900129855</name>
    <dbReference type="NCBI Taxonomy" id="3155129"/>
    <lineage>
        <taxon>Bacteria</taxon>
        <taxon>Bacillati</taxon>
        <taxon>Actinomycetota</taxon>
        <taxon>Actinomycetes</taxon>
        <taxon>Kitasatosporales</taxon>
        <taxon>Streptomycetaceae</taxon>
        <taxon>Streptomyces</taxon>
    </lineage>
</organism>
<dbReference type="InterPro" id="IPR007210">
    <property type="entry name" value="ABC_Gly_betaine_transp_sub-bd"/>
</dbReference>
<keyword evidence="4" id="KW-1185">Reference proteome</keyword>
<dbReference type="PROSITE" id="PS51257">
    <property type="entry name" value="PROKAR_LIPOPROTEIN"/>
    <property type="match status" value="1"/>
</dbReference>
<feature type="signal peptide" evidence="1">
    <location>
        <begin position="1"/>
        <end position="29"/>
    </location>
</feature>
<protein>
    <submittedName>
        <fullName evidence="3">Glycine betaine ABC transporter substrate-binding protein</fullName>
    </submittedName>
</protein>
<dbReference type="Pfam" id="PF04069">
    <property type="entry name" value="OpuAC"/>
    <property type="match status" value="1"/>
</dbReference>
<evidence type="ECO:0000313" key="4">
    <source>
        <dbReference type="Proteomes" id="UP001550739"/>
    </source>
</evidence>
<dbReference type="RefSeq" id="WP_361710821.1">
    <property type="nucleotide sequence ID" value="NZ_JBEZVE010000086.1"/>
</dbReference>
<feature type="chain" id="PRO_5045650623" evidence="1">
    <location>
        <begin position="30"/>
        <end position="258"/>
    </location>
</feature>
<proteinExistence type="predicted"/>
<dbReference type="EMBL" id="JBEZVE010000086">
    <property type="protein sequence ID" value="MEU3788145.1"/>
    <property type="molecule type" value="Genomic_DNA"/>
</dbReference>
<feature type="domain" description="ABC-type glycine betaine transport system substrate-binding" evidence="2">
    <location>
        <begin position="46"/>
        <end position="246"/>
    </location>
</feature>
<reference evidence="3 4" key="1">
    <citation type="submission" date="2024-06" db="EMBL/GenBank/DDBJ databases">
        <title>The Natural Products Discovery Center: Release of the First 8490 Sequenced Strains for Exploring Actinobacteria Biosynthetic Diversity.</title>
        <authorList>
            <person name="Kalkreuter E."/>
            <person name="Kautsar S.A."/>
            <person name="Yang D."/>
            <person name="Bader C.D."/>
            <person name="Teijaro C.N."/>
            <person name="Fluegel L."/>
            <person name="Davis C.M."/>
            <person name="Simpson J.R."/>
            <person name="Lauterbach L."/>
            <person name="Steele A.D."/>
            <person name="Gui C."/>
            <person name="Meng S."/>
            <person name="Li G."/>
            <person name="Viehrig K."/>
            <person name="Ye F."/>
            <person name="Su P."/>
            <person name="Kiefer A.F."/>
            <person name="Nichols A."/>
            <person name="Cepeda A.J."/>
            <person name="Yan W."/>
            <person name="Fan B."/>
            <person name="Jiang Y."/>
            <person name="Adhikari A."/>
            <person name="Zheng C.-J."/>
            <person name="Schuster L."/>
            <person name="Cowan T.M."/>
            <person name="Smanski M.J."/>
            <person name="Chevrette M.G."/>
            <person name="De Carvalho L.P.S."/>
            <person name="Shen B."/>
        </authorList>
    </citation>
    <scope>NUCLEOTIDE SEQUENCE [LARGE SCALE GENOMIC DNA]</scope>
    <source>
        <strain evidence="3 4">NPDC033843</strain>
    </source>
</reference>
<evidence type="ECO:0000313" key="3">
    <source>
        <dbReference type="EMBL" id="MEU3788145.1"/>
    </source>
</evidence>
<sequence length="258" mass="26209">MIPAIRLRLRLAAAAVCSLLFLVGCGNVASGKGSDADYADRQGPTVIGADASPESRVVAALYGELLTDAGSEVRMATTRYASPAATAQAVVAGELSLAPVYESTMLRALPGGQTMPGNMAATLSMALPPGIVALPPAAAQRGIVLAVTRATARHHGLRSLADLGKADSRLTLGGSASRDADAPSATSLKKAYGVTLAASGTSRAADVLVLRSTDPALTRDGLVVLTDPKSVVPPEHVFPLIGAPYADLPARKALRVVP</sequence>
<dbReference type="Proteomes" id="UP001550739">
    <property type="component" value="Unassembled WGS sequence"/>
</dbReference>
<name>A0ABV3A1P2_9ACTN</name>
<evidence type="ECO:0000256" key="1">
    <source>
        <dbReference type="SAM" id="SignalP"/>
    </source>
</evidence>
<gene>
    <name evidence="3" type="ORF">AB0E89_48035</name>
</gene>
<dbReference type="Gene3D" id="3.40.190.10">
    <property type="entry name" value="Periplasmic binding protein-like II"/>
    <property type="match status" value="1"/>
</dbReference>